<sequence>MKKVISIKGMTCGHCVMHIEGALKEVCGVKNVVVSLEKKSAEVELAHHVDDSKLKAAIEEAGYEVVSINEF</sequence>
<evidence type="ECO:0000313" key="6">
    <source>
        <dbReference type="Proteomes" id="UP000007652"/>
    </source>
</evidence>
<evidence type="ECO:0000256" key="2">
    <source>
        <dbReference type="ARBA" id="ARBA00022723"/>
    </source>
</evidence>
<evidence type="ECO:0000313" key="5">
    <source>
        <dbReference type="EMBL" id="CCJ34488.1"/>
    </source>
</evidence>
<keyword evidence="6" id="KW-1185">Reference proteome</keyword>
<dbReference type="SUPFAM" id="SSF55008">
    <property type="entry name" value="HMA, heavy metal-associated domain"/>
    <property type="match status" value="1"/>
</dbReference>
<dbReference type="STRING" id="857293.CAAU_2405"/>
<dbReference type="CDD" id="cd00371">
    <property type="entry name" value="HMA"/>
    <property type="match status" value="1"/>
</dbReference>
<dbReference type="AlphaFoldDB" id="I7LI28"/>
<evidence type="ECO:0000256" key="1">
    <source>
        <dbReference type="ARBA" id="ARBA00015313"/>
    </source>
</evidence>
<evidence type="ECO:0000256" key="3">
    <source>
        <dbReference type="ARBA" id="ARBA00023008"/>
    </source>
</evidence>
<dbReference type="PRINTS" id="PR00944">
    <property type="entry name" value="CUEXPORT"/>
</dbReference>
<gene>
    <name evidence="5" type="ORF">CAAU_2405</name>
</gene>
<name>I7LI28_9CLOT</name>
<dbReference type="EMBL" id="CAKP01000128">
    <property type="protein sequence ID" value="CCJ34488.1"/>
    <property type="molecule type" value="Genomic_DNA"/>
</dbReference>
<dbReference type="RefSeq" id="WP_008909736.1">
    <property type="nucleotide sequence ID" value="NZ_CAKP01000128.1"/>
</dbReference>
<dbReference type="InterPro" id="IPR006121">
    <property type="entry name" value="HMA_dom"/>
</dbReference>
<dbReference type="FunFam" id="3.30.70.100:FF:000001">
    <property type="entry name" value="ATPase copper transporting beta"/>
    <property type="match status" value="1"/>
</dbReference>
<dbReference type="Gene3D" id="3.30.70.100">
    <property type="match status" value="1"/>
</dbReference>
<keyword evidence="3" id="KW-0186">Copper</keyword>
<proteinExistence type="predicted"/>
<dbReference type="Pfam" id="PF00403">
    <property type="entry name" value="HMA"/>
    <property type="match status" value="1"/>
</dbReference>
<protein>
    <recommendedName>
        <fullName evidence="1">Copper chaperone CopZ</fullName>
    </recommendedName>
</protein>
<reference evidence="5 6" key="1">
    <citation type="journal article" date="2011" name="J. Bacteriol.">
        <title>Draft genome sequence of Caloramator australicus strain RC3T, a thermoanaerobe from the Great Artesian Basin of Australia.</title>
        <authorList>
            <person name="Ogg C.D."/>
            <person name="Patel B.K.C."/>
        </authorList>
    </citation>
    <scope>NUCLEOTIDE SEQUENCE [LARGE SCALE GENOMIC DNA]</scope>
    <source>
        <strain evidence="5 6">RC3</strain>
    </source>
</reference>
<keyword evidence="2" id="KW-0479">Metal-binding</keyword>
<dbReference type="eggNOG" id="COG2608">
    <property type="taxonomic scope" value="Bacteria"/>
</dbReference>
<dbReference type="InterPro" id="IPR036163">
    <property type="entry name" value="HMA_dom_sf"/>
</dbReference>
<comment type="caution">
    <text evidence="5">The sequence shown here is derived from an EMBL/GenBank/DDBJ whole genome shotgun (WGS) entry which is preliminary data.</text>
</comment>
<dbReference type="GO" id="GO:0006825">
    <property type="term" value="P:copper ion transport"/>
    <property type="evidence" value="ECO:0007669"/>
    <property type="project" value="InterPro"/>
</dbReference>
<dbReference type="InterPro" id="IPR000428">
    <property type="entry name" value="Cu-bd"/>
</dbReference>
<dbReference type="PANTHER" id="PTHR46594">
    <property type="entry name" value="P-TYPE CATION-TRANSPORTING ATPASE"/>
    <property type="match status" value="1"/>
</dbReference>
<dbReference type="InterPro" id="IPR017969">
    <property type="entry name" value="Heavy-metal-associated_CS"/>
</dbReference>
<accession>I7LI28</accession>
<evidence type="ECO:0000259" key="4">
    <source>
        <dbReference type="PROSITE" id="PS50846"/>
    </source>
</evidence>
<dbReference type="NCBIfam" id="TIGR00003">
    <property type="entry name" value="copper ion binding protein"/>
    <property type="match status" value="1"/>
</dbReference>
<dbReference type="Proteomes" id="UP000007652">
    <property type="component" value="Unassembled WGS sequence"/>
</dbReference>
<dbReference type="OrthoDB" id="9813965at2"/>
<dbReference type="PROSITE" id="PS01047">
    <property type="entry name" value="HMA_1"/>
    <property type="match status" value="1"/>
</dbReference>
<organism evidence="5 6">
    <name type="scientific">Caloramator australicus RC3</name>
    <dbReference type="NCBI Taxonomy" id="857293"/>
    <lineage>
        <taxon>Bacteria</taxon>
        <taxon>Bacillati</taxon>
        <taxon>Bacillota</taxon>
        <taxon>Clostridia</taxon>
        <taxon>Eubacteriales</taxon>
        <taxon>Clostridiaceae</taxon>
        <taxon>Caloramator</taxon>
    </lineage>
</organism>
<dbReference type="PROSITE" id="PS50846">
    <property type="entry name" value="HMA_2"/>
    <property type="match status" value="1"/>
</dbReference>
<dbReference type="InterPro" id="IPR006122">
    <property type="entry name" value="HMA_Cu_ion-bd"/>
</dbReference>
<feature type="domain" description="HMA" evidence="4">
    <location>
        <begin position="1"/>
        <end position="66"/>
    </location>
</feature>
<dbReference type="GO" id="GO:0005507">
    <property type="term" value="F:copper ion binding"/>
    <property type="evidence" value="ECO:0007669"/>
    <property type="project" value="InterPro"/>
</dbReference>
<dbReference type="PANTHER" id="PTHR46594:SF4">
    <property type="entry name" value="P-TYPE CATION-TRANSPORTING ATPASE"/>
    <property type="match status" value="1"/>
</dbReference>